<sequence>MTMPMTERAAETLSPEQATELMTILDLQARWENHCTDPERRPDALVDLRARQKAHDQFQDAWNDYSKKYRTKEFPETSQSVPDRLAVWCKVLRAVFGRATTGSPVHVMAKVYRMADRIATRQEAGPMTRKTVEDLATAANELDAVIAWCAGLPVKMDVV</sequence>
<proteinExistence type="predicted"/>
<organism evidence="1 2">
    <name type="scientific">Fimbriiglobus ruber</name>
    <dbReference type="NCBI Taxonomy" id="1908690"/>
    <lineage>
        <taxon>Bacteria</taxon>
        <taxon>Pseudomonadati</taxon>
        <taxon>Planctomycetota</taxon>
        <taxon>Planctomycetia</taxon>
        <taxon>Gemmatales</taxon>
        <taxon>Gemmataceae</taxon>
        <taxon>Fimbriiglobus</taxon>
    </lineage>
</organism>
<keyword evidence="2" id="KW-1185">Reference proteome</keyword>
<reference evidence="2" key="1">
    <citation type="submission" date="2017-06" db="EMBL/GenBank/DDBJ databases">
        <title>Genome analysis of Fimbriiglobus ruber SP5, the first member of the order Planctomycetales with confirmed chitinolytic capability.</title>
        <authorList>
            <person name="Ravin N.V."/>
            <person name="Rakitin A.L."/>
            <person name="Ivanova A.A."/>
            <person name="Beletsky A.V."/>
            <person name="Kulichevskaya I.S."/>
            <person name="Mardanov A.V."/>
            <person name="Dedysh S.N."/>
        </authorList>
    </citation>
    <scope>NUCLEOTIDE SEQUENCE [LARGE SCALE GENOMIC DNA]</scope>
    <source>
        <strain evidence="2">SP5</strain>
    </source>
</reference>
<gene>
    <name evidence="1" type="ORF">FRUB_04199</name>
</gene>
<evidence type="ECO:0000313" key="2">
    <source>
        <dbReference type="Proteomes" id="UP000214646"/>
    </source>
</evidence>
<dbReference type="AlphaFoldDB" id="A0A225DL02"/>
<comment type="caution">
    <text evidence="1">The sequence shown here is derived from an EMBL/GenBank/DDBJ whole genome shotgun (WGS) entry which is preliminary data.</text>
</comment>
<evidence type="ECO:0000313" key="1">
    <source>
        <dbReference type="EMBL" id="OWK42121.1"/>
    </source>
</evidence>
<accession>A0A225DL02</accession>
<dbReference type="Proteomes" id="UP000214646">
    <property type="component" value="Unassembled WGS sequence"/>
</dbReference>
<name>A0A225DL02_9BACT</name>
<dbReference type="EMBL" id="NIDE01000005">
    <property type="protein sequence ID" value="OWK42121.1"/>
    <property type="molecule type" value="Genomic_DNA"/>
</dbReference>
<protein>
    <submittedName>
        <fullName evidence="1">Uncharacterized protein</fullName>
    </submittedName>
</protein>